<dbReference type="PANTHER" id="PTHR48109">
    <property type="entry name" value="DIHYDROOROTATE DEHYDROGENASE (QUINONE), MITOCHONDRIAL-RELATED"/>
    <property type="match status" value="1"/>
</dbReference>
<dbReference type="InterPro" id="IPR005720">
    <property type="entry name" value="Dihydroorotate_DH_cat"/>
</dbReference>
<dbReference type="InterPro" id="IPR050074">
    <property type="entry name" value="DHO_dehydrogenase"/>
</dbReference>
<evidence type="ECO:0000256" key="1">
    <source>
        <dbReference type="ARBA" id="ARBA00001917"/>
    </source>
</evidence>
<sequence>MNAPFLTDLPPVLDKPLFRFDRSFEENAAAGPDFAGPFPAVPDTPMKEFFGLPVASRVGLAASLVLNERWFDCFSRLGFDILTYKTIRSRKKIAHPAPNWVYPDPASVSADPGAVLRLGDGALPADPLRATAVGSVGMPSSDPAFWREDIRACRAALRPGQVFIVSVVGTALPGLSPEAFVEDFCQLAREAKAAGAQVIETNFSCPNVTKSEGELYLDTPLATRIATAVRAAIGDTPLLVKIGAVSDAARMTELLHALGPVVDGITMINAPSRELLDADGAPAFGENRRTAGMMGGVNYQIARACVEMATTIVARDGIDCRILAVGGVTTPERIAGLFEAGAYAVLAASGAVWDPYLAIRSKQLHPDF</sequence>
<proteinExistence type="predicted"/>
<keyword evidence="6" id="KW-0560">Oxidoreductase</keyword>
<evidence type="ECO:0000256" key="4">
    <source>
        <dbReference type="ARBA" id="ARBA00022643"/>
    </source>
</evidence>
<dbReference type="PANTHER" id="PTHR48109:SF1">
    <property type="entry name" value="DIHYDROOROTATE DEHYDROGENASE (FUMARATE)"/>
    <property type="match status" value="1"/>
</dbReference>
<evidence type="ECO:0000256" key="3">
    <source>
        <dbReference type="ARBA" id="ARBA00022630"/>
    </source>
</evidence>
<protein>
    <recommendedName>
        <fullName evidence="7">Dihydroorotate dehydrogenase catalytic domain-containing protein</fullName>
    </recommendedName>
</protein>
<evidence type="ECO:0000256" key="6">
    <source>
        <dbReference type="ARBA" id="ARBA00023002"/>
    </source>
</evidence>
<comment type="caution">
    <text evidence="8">The sequence shown here is derived from an EMBL/GenBank/DDBJ whole genome shotgun (WGS) entry which is preliminary data.</text>
</comment>
<evidence type="ECO:0000256" key="2">
    <source>
        <dbReference type="ARBA" id="ARBA00004725"/>
    </source>
</evidence>
<dbReference type="InterPro" id="IPR013785">
    <property type="entry name" value="Aldolase_TIM"/>
</dbReference>
<organism evidence="8 9">
    <name type="scientific">Pseudodonghicola flavimaris</name>
    <dbReference type="NCBI Taxonomy" id="3050036"/>
    <lineage>
        <taxon>Bacteria</taxon>
        <taxon>Pseudomonadati</taxon>
        <taxon>Pseudomonadota</taxon>
        <taxon>Alphaproteobacteria</taxon>
        <taxon>Rhodobacterales</taxon>
        <taxon>Paracoccaceae</taxon>
        <taxon>Pseudodonghicola</taxon>
    </lineage>
</organism>
<keyword evidence="4" id="KW-0288">FMN</keyword>
<dbReference type="SUPFAM" id="SSF51395">
    <property type="entry name" value="FMN-linked oxidoreductases"/>
    <property type="match status" value="1"/>
</dbReference>
<evidence type="ECO:0000259" key="7">
    <source>
        <dbReference type="Pfam" id="PF01180"/>
    </source>
</evidence>
<dbReference type="RefSeq" id="WP_284481558.1">
    <property type="nucleotide sequence ID" value="NZ_JASNJD010000009.1"/>
</dbReference>
<keyword evidence="5" id="KW-0665">Pyrimidine biosynthesis</keyword>
<feature type="domain" description="Dihydroorotate dehydrogenase catalytic" evidence="7">
    <location>
        <begin position="176"/>
        <end position="352"/>
    </location>
</feature>
<comment type="pathway">
    <text evidence="2">Pyrimidine metabolism; UMP biosynthesis via de novo pathway.</text>
</comment>
<evidence type="ECO:0000313" key="9">
    <source>
        <dbReference type="Proteomes" id="UP001243757"/>
    </source>
</evidence>
<keyword evidence="3" id="KW-0285">Flavoprotein</keyword>
<evidence type="ECO:0000313" key="8">
    <source>
        <dbReference type="EMBL" id="MDK3018752.1"/>
    </source>
</evidence>
<accession>A0ABT7F2B7</accession>
<dbReference type="Pfam" id="PF01180">
    <property type="entry name" value="DHO_dh"/>
    <property type="match status" value="1"/>
</dbReference>
<comment type="cofactor">
    <cofactor evidence="1">
        <name>FMN</name>
        <dbReference type="ChEBI" id="CHEBI:58210"/>
    </cofactor>
</comment>
<gene>
    <name evidence="8" type="ORF">QO033_13795</name>
</gene>
<dbReference type="EMBL" id="JASNJD010000009">
    <property type="protein sequence ID" value="MDK3018752.1"/>
    <property type="molecule type" value="Genomic_DNA"/>
</dbReference>
<evidence type="ECO:0000256" key="5">
    <source>
        <dbReference type="ARBA" id="ARBA00022975"/>
    </source>
</evidence>
<name>A0ABT7F2B7_9RHOB</name>
<dbReference type="Proteomes" id="UP001243757">
    <property type="component" value="Unassembled WGS sequence"/>
</dbReference>
<dbReference type="Gene3D" id="3.20.20.70">
    <property type="entry name" value="Aldolase class I"/>
    <property type="match status" value="1"/>
</dbReference>
<keyword evidence="9" id="KW-1185">Reference proteome</keyword>
<reference evidence="8 9" key="1">
    <citation type="submission" date="2023-05" db="EMBL/GenBank/DDBJ databases">
        <title>Pseudodonghicola sp. nov.</title>
        <authorList>
            <person name="Huang J."/>
        </authorList>
    </citation>
    <scope>NUCLEOTIDE SEQUENCE [LARGE SCALE GENOMIC DNA]</scope>
    <source>
        <strain evidence="8 9">IC7</strain>
    </source>
</reference>